<evidence type="ECO:0000313" key="1">
    <source>
        <dbReference type="EMBL" id="EJT97148.1"/>
    </source>
</evidence>
<proteinExistence type="predicted"/>
<dbReference type="AlphaFoldDB" id="M5FPL3"/>
<dbReference type="EMBL" id="JH795878">
    <property type="protein sequence ID" value="EJT97148.1"/>
    <property type="molecule type" value="Genomic_DNA"/>
</dbReference>
<dbReference type="Proteomes" id="UP000030653">
    <property type="component" value="Unassembled WGS sequence"/>
</dbReference>
<organism evidence="1 2">
    <name type="scientific">Dacryopinax primogenitus (strain DJM 731)</name>
    <name type="common">Brown rot fungus</name>
    <dbReference type="NCBI Taxonomy" id="1858805"/>
    <lineage>
        <taxon>Eukaryota</taxon>
        <taxon>Fungi</taxon>
        <taxon>Dikarya</taxon>
        <taxon>Basidiomycota</taxon>
        <taxon>Agaricomycotina</taxon>
        <taxon>Dacrymycetes</taxon>
        <taxon>Dacrymycetales</taxon>
        <taxon>Dacrymycetaceae</taxon>
        <taxon>Dacryopinax</taxon>
    </lineage>
</organism>
<sequence length="112" mass="12741">MHDVTTEDMASLTTSPSSCQCIRLQYRTYVGWRDPFLLDILCKLLCSAAALDAVDWLAVVSFQGSRPRREEVCRTRNPPPLHHLLLSSPSGGNKYPREIHSWWHCVANDRTS</sequence>
<name>M5FPL3_DACPD</name>
<accession>M5FPL3</accession>
<reference evidence="1 2" key="1">
    <citation type="journal article" date="2012" name="Science">
        <title>The Paleozoic origin of enzymatic lignin decomposition reconstructed from 31 fungal genomes.</title>
        <authorList>
            <person name="Floudas D."/>
            <person name="Binder M."/>
            <person name="Riley R."/>
            <person name="Barry K."/>
            <person name="Blanchette R.A."/>
            <person name="Henrissat B."/>
            <person name="Martinez A.T."/>
            <person name="Otillar R."/>
            <person name="Spatafora J.W."/>
            <person name="Yadav J.S."/>
            <person name="Aerts A."/>
            <person name="Benoit I."/>
            <person name="Boyd A."/>
            <person name="Carlson A."/>
            <person name="Copeland A."/>
            <person name="Coutinho P.M."/>
            <person name="de Vries R.P."/>
            <person name="Ferreira P."/>
            <person name="Findley K."/>
            <person name="Foster B."/>
            <person name="Gaskell J."/>
            <person name="Glotzer D."/>
            <person name="Gorecki P."/>
            <person name="Heitman J."/>
            <person name="Hesse C."/>
            <person name="Hori C."/>
            <person name="Igarashi K."/>
            <person name="Jurgens J.A."/>
            <person name="Kallen N."/>
            <person name="Kersten P."/>
            <person name="Kohler A."/>
            <person name="Kuees U."/>
            <person name="Kumar T.K.A."/>
            <person name="Kuo A."/>
            <person name="LaButti K."/>
            <person name="Larrondo L.F."/>
            <person name="Lindquist E."/>
            <person name="Ling A."/>
            <person name="Lombard V."/>
            <person name="Lucas S."/>
            <person name="Lundell T."/>
            <person name="Martin R."/>
            <person name="McLaughlin D.J."/>
            <person name="Morgenstern I."/>
            <person name="Morin E."/>
            <person name="Murat C."/>
            <person name="Nagy L.G."/>
            <person name="Nolan M."/>
            <person name="Ohm R.A."/>
            <person name="Patyshakuliyeva A."/>
            <person name="Rokas A."/>
            <person name="Ruiz-Duenas F.J."/>
            <person name="Sabat G."/>
            <person name="Salamov A."/>
            <person name="Samejima M."/>
            <person name="Schmutz J."/>
            <person name="Slot J.C."/>
            <person name="St John F."/>
            <person name="Stenlid J."/>
            <person name="Sun H."/>
            <person name="Sun S."/>
            <person name="Syed K."/>
            <person name="Tsang A."/>
            <person name="Wiebenga A."/>
            <person name="Young D."/>
            <person name="Pisabarro A."/>
            <person name="Eastwood D.C."/>
            <person name="Martin F."/>
            <person name="Cullen D."/>
            <person name="Grigoriev I.V."/>
            <person name="Hibbett D.S."/>
        </authorList>
    </citation>
    <scope>NUCLEOTIDE SEQUENCE [LARGE SCALE GENOMIC DNA]</scope>
    <source>
        <strain evidence="1 2">DJM-731 SS1</strain>
    </source>
</reference>
<gene>
    <name evidence="1" type="ORF">DACRYDRAFT_97280</name>
</gene>
<dbReference type="GeneID" id="63692500"/>
<keyword evidence="2" id="KW-1185">Reference proteome</keyword>
<protein>
    <submittedName>
        <fullName evidence="1">Uncharacterized protein</fullName>
    </submittedName>
</protein>
<dbReference type="HOGENOM" id="CLU_2145774_0_0_1"/>
<evidence type="ECO:0000313" key="2">
    <source>
        <dbReference type="Proteomes" id="UP000030653"/>
    </source>
</evidence>
<dbReference type="RefSeq" id="XP_040624046.1">
    <property type="nucleotide sequence ID" value="XM_040777438.1"/>
</dbReference>